<dbReference type="SUPFAM" id="SSF56425">
    <property type="entry name" value="Succinate dehydrogenase/fumarate reductase flavoprotein, catalytic domain"/>
    <property type="match status" value="1"/>
</dbReference>
<evidence type="ECO:0000313" key="8">
    <source>
        <dbReference type="Proteomes" id="UP000182149"/>
    </source>
</evidence>
<dbReference type="Gene3D" id="3.90.700.10">
    <property type="entry name" value="Succinate dehydrogenase/fumarate reductase flavoprotein, catalytic domain"/>
    <property type="match status" value="1"/>
</dbReference>
<keyword evidence="4 5" id="KW-0560">Oxidoreductase</keyword>
<evidence type="ECO:0000256" key="2">
    <source>
        <dbReference type="ARBA" id="ARBA00022630"/>
    </source>
</evidence>
<dbReference type="FunFam" id="3.90.700.10:FF:000007">
    <property type="entry name" value="NADH-dependent fumarate reductase"/>
    <property type="match status" value="1"/>
</dbReference>
<keyword evidence="8" id="KW-1185">Reference proteome</keyword>
<dbReference type="PANTHER" id="PTHR43400">
    <property type="entry name" value="FUMARATE REDUCTASE"/>
    <property type="match status" value="1"/>
</dbReference>
<keyword evidence="3 5" id="KW-0274">FAD</keyword>
<feature type="domain" description="FAD-dependent oxidoreductase 2 FAD-binding" evidence="6">
    <location>
        <begin position="67"/>
        <end position="488"/>
    </location>
</feature>
<organism evidence="7 8">
    <name type="scientific">Enterococcus aquimarinus</name>
    <dbReference type="NCBI Taxonomy" id="328396"/>
    <lineage>
        <taxon>Bacteria</taxon>
        <taxon>Bacillati</taxon>
        <taxon>Bacillota</taxon>
        <taxon>Bacilli</taxon>
        <taxon>Lactobacillales</taxon>
        <taxon>Enterococcaceae</taxon>
        <taxon>Enterococcus</taxon>
    </lineage>
</organism>
<dbReference type="Pfam" id="PF00890">
    <property type="entry name" value="FAD_binding_2"/>
    <property type="match status" value="1"/>
</dbReference>
<dbReference type="OrthoDB" id="9806724at2"/>
<evidence type="ECO:0000259" key="6">
    <source>
        <dbReference type="Pfam" id="PF00890"/>
    </source>
</evidence>
<dbReference type="AlphaFoldDB" id="A0A1L8QUF2"/>
<dbReference type="EMBL" id="JXKD01000004">
    <property type="protein sequence ID" value="OJG11131.1"/>
    <property type="molecule type" value="Genomic_DNA"/>
</dbReference>
<evidence type="ECO:0000256" key="1">
    <source>
        <dbReference type="ARBA" id="ARBA00001974"/>
    </source>
</evidence>
<dbReference type="SUPFAM" id="SSF51905">
    <property type="entry name" value="FAD/NAD(P)-binding domain"/>
    <property type="match status" value="1"/>
</dbReference>
<reference evidence="7 8" key="1">
    <citation type="submission" date="2014-12" db="EMBL/GenBank/DDBJ databases">
        <title>Draft genome sequences of 29 type strains of Enterococci.</title>
        <authorList>
            <person name="Zhong Z."/>
            <person name="Sun Z."/>
            <person name="Liu W."/>
            <person name="Zhang W."/>
            <person name="Zhang H."/>
        </authorList>
    </citation>
    <scope>NUCLEOTIDE SEQUENCE [LARGE SCALE GENOMIC DNA]</scope>
    <source>
        <strain evidence="7 8">DSM 17690</strain>
    </source>
</reference>
<dbReference type="STRING" id="328396.RU93_GL001618"/>
<evidence type="ECO:0000256" key="4">
    <source>
        <dbReference type="ARBA" id="ARBA00023002"/>
    </source>
</evidence>
<comment type="caution">
    <text evidence="7">The sequence shown here is derived from an EMBL/GenBank/DDBJ whole genome shotgun (WGS) entry which is preliminary data.</text>
</comment>
<dbReference type="NCBIfam" id="TIGR01813">
    <property type="entry name" value="flavo_cyto_c"/>
    <property type="match status" value="1"/>
</dbReference>
<feature type="signal peptide" evidence="5">
    <location>
        <begin position="1"/>
        <end position="23"/>
    </location>
</feature>
<comment type="cofactor">
    <cofactor evidence="1">
        <name>FAD</name>
        <dbReference type="ChEBI" id="CHEBI:57692"/>
    </cofactor>
</comment>
<dbReference type="InterPro" id="IPR010960">
    <property type="entry name" value="Flavocytochrome_c"/>
</dbReference>
<dbReference type="InterPro" id="IPR003953">
    <property type="entry name" value="FAD-dep_OxRdtase_2_FAD-bd"/>
</dbReference>
<dbReference type="InterPro" id="IPR050315">
    <property type="entry name" value="FAD-oxidoreductase_2"/>
</dbReference>
<accession>A0A1L8QUF2</accession>
<dbReference type="Gene3D" id="3.50.50.60">
    <property type="entry name" value="FAD/NAD(P)-binding domain"/>
    <property type="match status" value="1"/>
</dbReference>
<keyword evidence="2 5" id="KW-0285">Flavoprotein</keyword>
<protein>
    <submittedName>
        <fullName evidence="7">Fumarate reductase</fullName>
    </submittedName>
</protein>
<keyword evidence="5" id="KW-0732">Signal</keyword>
<dbReference type="RefSeq" id="WP_071874339.1">
    <property type="nucleotide sequence ID" value="NZ_JBHSHF010000020.1"/>
</dbReference>
<sequence>MKKSFVKTLAFGLVSTLILSACGAETSSTSEASSSSQTKETQASSEVVSSASVYEYTNPTELQETYDIVIVGAGGAGMAAALSAKDAGMNPVIFEKAPVAGGNTMKSSGGMNASETKFQEELGIEDSNELFFEDTLTGGKGTNNQELLHYLVDNSASAIDWLDSMGITLNNISYSGGASVKRIHRPADGSSVGTYLVDGLIRNITEQSIPLFVNSEVTKINETDGKVSGVEIIIEGETKTITSDAVVVTTGGYGSNHEMIESFRPDLKGYVSTTAASSTGDGIKMIEQLGGATVDMDQIQVHPTVVQDSGMLISETVRGEGAILVNQQGERFVNELETRDNVSAAETALPEQYAYLIFDNELAKRAKQVEYYESEGATIKADTIEELAQQIDIDPATLKATLDTWNNNVKEQKDPEFGRETAMDYDLTTGPFYAIKIAPGIHHTMGGVQINVDTQVLKEDGSVIPGLYAAGEVTGGIHGQNRIGGNAVADIMVFGRQAGVQAAKYANN</sequence>
<dbReference type="PROSITE" id="PS51257">
    <property type="entry name" value="PROKAR_LIPOPROTEIN"/>
    <property type="match status" value="1"/>
</dbReference>
<dbReference type="InterPro" id="IPR036188">
    <property type="entry name" value="FAD/NAD-bd_sf"/>
</dbReference>
<evidence type="ECO:0000313" key="7">
    <source>
        <dbReference type="EMBL" id="OJG11131.1"/>
    </source>
</evidence>
<evidence type="ECO:0000256" key="3">
    <source>
        <dbReference type="ARBA" id="ARBA00022827"/>
    </source>
</evidence>
<evidence type="ECO:0000256" key="5">
    <source>
        <dbReference type="RuleBase" id="RU366062"/>
    </source>
</evidence>
<name>A0A1L8QUF2_9ENTE</name>
<dbReference type="GO" id="GO:0010181">
    <property type="term" value="F:FMN binding"/>
    <property type="evidence" value="ECO:0007669"/>
    <property type="project" value="InterPro"/>
</dbReference>
<dbReference type="NCBIfam" id="NF005064">
    <property type="entry name" value="PRK06481.1"/>
    <property type="match status" value="1"/>
</dbReference>
<gene>
    <name evidence="7" type="ORF">RU93_GL001618</name>
</gene>
<feature type="chain" id="PRO_5039760401" evidence="5">
    <location>
        <begin position="24"/>
        <end position="508"/>
    </location>
</feature>
<dbReference type="PRINTS" id="PR00368">
    <property type="entry name" value="FADPNR"/>
</dbReference>
<proteinExistence type="inferred from homology"/>
<dbReference type="Proteomes" id="UP000182149">
    <property type="component" value="Unassembled WGS sequence"/>
</dbReference>
<dbReference type="PANTHER" id="PTHR43400:SF7">
    <property type="entry name" value="FAD-DEPENDENT OXIDOREDUCTASE 2 FAD BINDING DOMAIN-CONTAINING PROTEIN"/>
    <property type="match status" value="1"/>
</dbReference>
<dbReference type="InterPro" id="IPR027477">
    <property type="entry name" value="Succ_DH/fumarate_Rdtase_cat_sf"/>
</dbReference>
<comment type="similarity">
    <text evidence="5">Belongs to the FAD-dependent oxidoreductase 2 family. FRD/SDH subfamily.</text>
</comment>
<dbReference type="GO" id="GO:0033765">
    <property type="term" value="F:steroid dehydrogenase activity, acting on the CH-CH group of donors"/>
    <property type="evidence" value="ECO:0007669"/>
    <property type="project" value="UniProtKB-ARBA"/>
</dbReference>